<protein>
    <recommendedName>
        <fullName evidence="1">DUF6603 domain-containing protein</fullName>
    </recommendedName>
</protein>
<evidence type="ECO:0000313" key="2">
    <source>
        <dbReference type="EMBL" id="AFZ26123.1"/>
    </source>
</evidence>
<dbReference type="HOGENOM" id="CLU_286804_0_0_3"/>
<reference evidence="2 3" key="1">
    <citation type="submission" date="2012-06" db="EMBL/GenBank/DDBJ databases">
        <title>Finished chromosome of genome of Cylindrospermum stagnale PCC 7417.</title>
        <authorList>
            <consortium name="US DOE Joint Genome Institute"/>
            <person name="Gugger M."/>
            <person name="Coursin T."/>
            <person name="Rippka R."/>
            <person name="Tandeau De Marsac N."/>
            <person name="Huntemann M."/>
            <person name="Wei C.-L."/>
            <person name="Han J."/>
            <person name="Detter J.C."/>
            <person name="Han C."/>
            <person name="Tapia R."/>
            <person name="Chen A."/>
            <person name="Kyrpides N."/>
            <person name="Mavromatis K."/>
            <person name="Markowitz V."/>
            <person name="Szeto E."/>
            <person name="Ivanova N."/>
            <person name="Pagani I."/>
            <person name="Pati A."/>
            <person name="Goodwin L."/>
            <person name="Nordberg H.P."/>
            <person name="Cantor M.N."/>
            <person name="Hua S.X."/>
            <person name="Woyke T."/>
            <person name="Kerfeld C.A."/>
        </authorList>
    </citation>
    <scope>NUCLEOTIDE SEQUENCE [LARGE SCALE GENOMIC DNA]</scope>
    <source>
        <strain evidence="2 3">PCC 7417</strain>
    </source>
</reference>
<dbReference type="EMBL" id="CP003642">
    <property type="protein sequence ID" value="AFZ26123.1"/>
    <property type="molecule type" value="Genomic_DNA"/>
</dbReference>
<dbReference type="KEGG" id="csg:Cylst_4013"/>
<dbReference type="InterPro" id="IPR046538">
    <property type="entry name" value="DUF6603"/>
</dbReference>
<gene>
    <name evidence="2" type="ORF">Cylst_4013</name>
</gene>
<feature type="domain" description="DUF6603" evidence="1">
    <location>
        <begin position="322"/>
        <end position="814"/>
    </location>
</feature>
<evidence type="ECO:0000313" key="3">
    <source>
        <dbReference type="Proteomes" id="UP000010475"/>
    </source>
</evidence>
<dbReference type="eggNOG" id="COG0419">
    <property type="taxonomic scope" value="Bacteria"/>
</dbReference>
<evidence type="ECO:0000259" key="1">
    <source>
        <dbReference type="Pfam" id="PF20248"/>
    </source>
</evidence>
<dbReference type="Proteomes" id="UP000010475">
    <property type="component" value="Chromosome"/>
</dbReference>
<organism evidence="2 3">
    <name type="scientific">Cylindrospermum stagnale PCC 7417</name>
    <dbReference type="NCBI Taxonomy" id="56107"/>
    <lineage>
        <taxon>Bacteria</taxon>
        <taxon>Bacillati</taxon>
        <taxon>Cyanobacteriota</taxon>
        <taxon>Cyanophyceae</taxon>
        <taxon>Nostocales</taxon>
        <taxon>Nostocaceae</taxon>
        <taxon>Cylindrospermum</taxon>
    </lineage>
</organism>
<accession>K9X0X9</accession>
<dbReference type="PATRIC" id="fig|56107.3.peg.4407"/>
<dbReference type="STRING" id="56107.Cylst_4013"/>
<sequence>MTTVIIDVDEYQNLVEANEYLADELSIGIDPIPDILNDCPLRYAEYTRDGTGYTVICNLRFILAEDEEGEPTKELEASINIEVKTSSQQKLYSGTLSYPLEGDKRLAFDLQFKNSTTSSILVATSAITESFPLVDFGGALPGLDGVIPEEIAIGTNYNALIVMTKSGSTVPSTRKFLLGFGFNAADNLDIDLSQLPLIGSQFPAGPTGNNLSIQLLIATQDFTQAELKPINQLLVDLTAPIQIKPPTTASHKLTKGVSIAAYLELAGAYKQSWFVPLVKRTGTGTRSLREVGNYRLIASTRSTPEESPITFAENGNGAWLKVQRSFGPVHIEKIGLLYKDGEIRLVPEATLQVSQFLLSLNALSVRASLNDFAPYFKLEGFGLEYISDNLEISGAFARIEKDGYDEYLGIATLGMKAKAKALSLSAVGSYANRDGESAFFLYLAVDYPLGGPPFFFVTGLSGGFGYNRSLTVPPLEELPAFPLVSQAVNGVGSIDFDDPGASVGEQLKSLEKYIKLSPGSGFLAIGVKFTSFKLLDSFGLLTVAINEDKFEVNLIGNSRLVVPAKESGLDPVAQAEIILHARFAPNEGILSVRAQLTPASYILSGLCQLTGGFAFCIWYAGEHDGDFVITLGGYHPAFKVPSHYPQVPRLGYKWQIDGNTSITGEAYFALCSHAVMAGGRLSFDYDDGWAWASLSVGADFLICWKPYYYDIRAYINISAGISFVSGSLGVDLHLWGPELGGTFEISFWIASVTARFGDQGSRDPLPIIWDDFRSSFLPPDDEICSIAATEGMVKQLKRGEEEIWIVNPQQFEFVTDAFIPSKKAIAGGQEKGSGAVFGISPMGIKTTDELETEHRVTITRNGSSFEDQFTFTPVTKKAPTALWGEPRLTDKGRLQLPETNGQQFIDNTISGFRIVPAPELNPADTEDINIAELQYDTTLFEEPYLWETLPAFGAITATDEERRDKIRDTVASNTNRNDILNALGFDVAEMVNVDAAIADAFVFAPQVK</sequence>
<dbReference type="Pfam" id="PF20248">
    <property type="entry name" value="DUF6603"/>
    <property type="match status" value="1"/>
</dbReference>
<dbReference type="OrthoDB" id="535891at2"/>
<name>K9X0X9_9NOST</name>
<proteinExistence type="predicted"/>
<dbReference type="RefSeq" id="WP_015209366.1">
    <property type="nucleotide sequence ID" value="NC_019757.1"/>
</dbReference>
<keyword evidence="3" id="KW-1185">Reference proteome</keyword>
<dbReference type="AlphaFoldDB" id="K9X0X9"/>